<name>A0ABT4GJU5_9BACL</name>
<organism evidence="2 3">
    <name type="scientific">Paenibacillus alginolyticus</name>
    <dbReference type="NCBI Taxonomy" id="59839"/>
    <lineage>
        <taxon>Bacteria</taxon>
        <taxon>Bacillati</taxon>
        <taxon>Bacillota</taxon>
        <taxon>Bacilli</taxon>
        <taxon>Bacillales</taxon>
        <taxon>Paenibacillaceae</taxon>
        <taxon>Paenibacillus</taxon>
    </lineage>
</organism>
<reference evidence="2 3" key="1">
    <citation type="submission" date="2022-05" db="EMBL/GenBank/DDBJ databases">
        <title>Genome Sequencing of Bee-Associated Microbes.</title>
        <authorList>
            <person name="Dunlap C."/>
        </authorList>
    </citation>
    <scope>NUCLEOTIDE SEQUENCE [LARGE SCALE GENOMIC DNA]</scope>
    <source>
        <strain evidence="2 3">NRRL B-14421</strain>
    </source>
</reference>
<comment type="caution">
    <text evidence="2">The sequence shown here is derived from an EMBL/GenBank/DDBJ whole genome shotgun (WGS) entry which is preliminary data.</text>
</comment>
<evidence type="ECO:0000313" key="3">
    <source>
        <dbReference type="Proteomes" id="UP001527099"/>
    </source>
</evidence>
<proteinExistence type="predicted"/>
<feature type="transmembrane region" description="Helical" evidence="1">
    <location>
        <begin position="110"/>
        <end position="133"/>
    </location>
</feature>
<accession>A0ABT4GJU5</accession>
<dbReference type="EMBL" id="JAMDMX010000100">
    <property type="protein sequence ID" value="MCY9696461.1"/>
    <property type="molecule type" value="Genomic_DNA"/>
</dbReference>
<dbReference type="Proteomes" id="UP001527099">
    <property type="component" value="Unassembled WGS sequence"/>
</dbReference>
<dbReference type="RefSeq" id="WP_268617552.1">
    <property type="nucleotide sequence ID" value="NZ_JAMDMX010000100.1"/>
</dbReference>
<evidence type="ECO:0008006" key="4">
    <source>
        <dbReference type="Google" id="ProtNLM"/>
    </source>
</evidence>
<feature type="transmembrane region" description="Helical" evidence="1">
    <location>
        <begin position="80"/>
        <end position="98"/>
    </location>
</feature>
<keyword evidence="1" id="KW-1133">Transmembrane helix</keyword>
<evidence type="ECO:0000256" key="1">
    <source>
        <dbReference type="SAM" id="Phobius"/>
    </source>
</evidence>
<protein>
    <recommendedName>
        <fullName evidence="4">EXPERA domain-containing protein</fullName>
    </recommendedName>
</protein>
<feature type="transmembrane region" description="Helical" evidence="1">
    <location>
        <begin position="16"/>
        <end position="33"/>
    </location>
</feature>
<keyword evidence="1" id="KW-0812">Transmembrane</keyword>
<gene>
    <name evidence="2" type="ORF">M5X19_26685</name>
</gene>
<feature type="transmembrane region" description="Helical" evidence="1">
    <location>
        <begin position="139"/>
        <end position="157"/>
    </location>
</feature>
<keyword evidence="1" id="KW-0472">Membrane</keyword>
<sequence>MNDVIIYDNKFNGNEWFVIAMIVIGILAIWLLPKKFTLTQSLFNLLIGVVFGLMFDHTIAVPPFDFYDVGDESRYQPFDIFSYLMYAPFGYIFIYFYEKWGVRGFYTIPYILLWTSMGIGVEWLSVLVGVFHYKHGYQLVYSIPIYLFLQSIHLLLYRTLFPKRKTIS</sequence>
<keyword evidence="3" id="KW-1185">Reference proteome</keyword>
<feature type="transmembrane region" description="Helical" evidence="1">
    <location>
        <begin position="42"/>
        <end position="60"/>
    </location>
</feature>
<evidence type="ECO:0000313" key="2">
    <source>
        <dbReference type="EMBL" id="MCY9696461.1"/>
    </source>
</evidence>